<comment type="caution">
    <text evidence="5">The sequence shown here is derived from an EMBL/GenBank/DDBJ whole genome shotgun (WGS) entry which is preliminary data.</text>
</comment>
<dbReference type="InterPro" id="IPR017896">
    <property type="entry name" value="4Fe4S_Fe-S-bd"/>
</dbReference>
<dbReference type="Gene3D" id="3.30.70.20">
    <property type="match status" value="1"/>
</dbReference>
<keyword evidence="1" id="KW-0479">Metal-binding</keyword>
<protein>
    <submittedName>
        <fullName evidence="5">Electron transport complex protein RnfC</fullName>
    </submittedName>
</protein>
<dbReference type="InterPro" id="IPR019554">
    <property type="entry name" value="Soluble_ligand-bd"/>
</dbReference>
<dbReference type="PROSITE" id="PS51379">
    <property type="entry name" value="4FE4S_FER_2"/>
    <property type="match status" value="1"/>
</dbReference>
<dbReference type="PROSITE" id="PS00198">
    <property type="entry name" value="4FE4S_FER_1"/>
    <property type="match status" value="1"/>
</dbReference>
<dbReference type="SUPFAM" id="SSF46548">
    <property type="entry name" value="alpha-helical ferredoxin"/>
    <property type="match status" value="1"/>
</dbReference>
<evidence type="ECO:0000313" key="6">
    <source>
        <dbReference type="Proteomes" id="UP000275925"/>
    </source>
</evidence>
<evidence type="ECO:0000256" key="3">
    <source>
        <dbReference type="ARBA" id="ARBA00023014"/>
    </source>
</evidence>
<dbReference type="GO" id="GO:0046872">
    <property type="term" value="F:metal ion binding"/>
    <property type="evidence" value="ECO:0007669"/>
    <property type="project" value="UniProtKB-KW"/>
</dbReference>
<accession>A0A388TII1</accession>
<organism evidence="5 6">
    <name type="scientific">Candidatus Termititenax persephonae</name>
    <dbReference type="NCBI Taxonomy" id="2218525"/>
    <lineage>
        <taxon>Bacteria</taxon>
        <taxon>Bacillati</taxon>
        <taxon>Candidatus Margulisiibacteriota</taxon>
        <taxon>Candidatus Termititenacia</taxon>
        <taxon>Candidatus Termititenacales</taxon>
        <taxon>Candidatus Termititenacaceae</taxon>
        <taxon>Candidatus Termititenax</taxon>
    </lineage>
</organism>
<evidence type="ECO:0000313" key="5">
    <source>
        <dbReference type="EMBL" id="GBR77042.1"/>
    </source>
</evidence>
<dbReference type="InterPro" id="IPR010208">
    <property type="entry name" value="Ion_transpt_RnfC/RsxC"/>
</dbReference>
<keyword evidence="2" id="KW-0408">Iron</keyword>
<dbReference type="EMBL" id="BGZO01000089">
    <property type="protein sequence ID" value="GBR77042.1"/>
    <property type="molecule type" value="Genomic_DNA"/>
</dbReference>
<dbReference type="GO" id="GO:0009055">
    <property type="term" value="F:electron transfer activity"/>
    <property type="evidence" value="ECO:0007669"/>
    <property type="project" value="InterPro"/>
</dbReference>
<dbReference type="Gene3D" id="3.10.20.600">
    <property type="match status" value="1"/>
</dbReference>
<feature type="domain" description="4Fe-4S ferredoxin-type" evidence="4">
    <location>
        <begin position="92"/>
        <end position="122"/>
    </location>
</feature>
<dbReference type="Proteomes" id="UP000275925">
    <property type="component" value="Unassembled WGS sequence"/>
</dbReference>
<dbReference type="Pfam" id="PF10531">
    <property type="entry name" value="SLBB"/>
    <property type="match status" value="1"/>
</dbReference>
<keyword evidence="3" id="KW-0411">Iron-sulfur</keyword>
<dbReference type="InterPro" id="IPR017900">
    <property type="entry name" value="4Fe4S_Fe_S_CS"/>
</dbReference>
<dbReference type="PANTHER" id="PTHR43034:SF2">
    <property type="entry name" value="ION-TRANSLOCATING OXIDOREDUCTASE COMPLEX SUBUNIT C"/>
    <property type="match status" value="1"/>
</dbReference>
<dbReference type="AlphaFoldDB" id="A0A388TII1"/>
<gene>
    <name evidence="5" type="primary">rnfC</name>
    <name evidence="5" type="ORF">NO2_1498</name>
</gene>
<evidence type="ECO:0000259" key="4">
    <source>
        <dbReference type="PROSITE" id="PS51379"/>
    </source>
</evidence>
<dbReference type="GO" id="GO:0051539">
    <property type="term" value="F:4 iron, 4 sulfur cluster binding"/>
    <property type="evidence" value="ECO:0007669"/>
    <property type="project" value="InterPro"/>
</dbReference>
<keyword evidence="6" id="KW-1185">Reference proteome</keyword>
<dbReference type="GO" id="GO:0016020">
    <property type="term" value="C:membrane"/>
    <property type="evidence" value="ECO:0007669"/>
    <property type="project" value="InterPro"/>
</dbReference>
<reference evidence="5 6" key="1">
    <citation type="journal article" date="2019" name="ISME J.">
        <title>Genome analyses of uncultured TG2/ZB3 bacteria in 'Margulisbacteria' specifically attached to ectosymbiotic spirochetes of protists in the termite gut.</title>
        <authorList>
            <person name="Utami Y.D."/>
            <person name="Kuwahara H."/>
            <person name="Igai K."/>
            <person name="Murakami T."/>
            <person name="Sugaya K."/>
            <person name="Morikawa T."/>
            <person name="Nagura Y."/>
            <person name="Yuki M."/>
            <person name="Deevong P."/>
            <person name="Inoue T."/>
            <person name="Kihara K."/>
            <person name="Lo N."/>
            <person name="Yamada A."/>
            <person name="Ohkuma M."/>
            <person name="Hongoh Y."/>
        </authorList>
    </citation>
    <scope>NUCLEOTIDE SEQUENCE [LARGE SCALE GENOMIC DNA]</scope>
    <source>
        <strain evidence="5">NkOx7-02</strain>
    </source>
</reference>
<proteinExistence type="predicted"/>
<name>A0A388TII1_9BACT</name>
<sequence length="157" mass="17172">MVVVNVGTAYQLARSVQTRLPLTERVVTVSGEFANPGNYLVRIGTLYQDVVQLPANFATKDYRVVSGGPMMGFAVAALDVPVTKGTSGIILLRSQIFTETNCLRCARCVDICPLGLLPYRDRGLADCMECGLCAFVCPAHKYLVQKVRADKLTRQKN</sequence>
<dbReference type="PANTHER" id="PTHR43034">
    <property type="entry name" value="ION-TRANSLOCATING OXIDOREDUCTASE COMPLEX SUBUNIT C"/>
    <property type="match status" value="1"/>
</dbReference>
<evidence type="ECO:0000256" key="1">
    <source>
        <dbReference type="ARBA" id="ARBA00022723"/>
    </source>
</evidence>
<evidence type="ECO:0000256" key="2">
    <source>
        <dbReference type="ARBA" id="ARBA00023004"/>
    </source>
</evidence>